<evidence type="ECO:0000313" key="2">
    <source>
        <dbReference type="EMBL" id="KAK6734146.1"/>
    </source>
</evidence>
<name>A0ABR1C867_NECAM</name>
<evidence type="ECO:0000313" key="3">
    <source>
        <dbReference type="Proteomes" id="UP001303046"/>
    </source>
</evidence>
<evidence type="ECO:0000256" key="1">
    <source>
        <dbReference type="SAM" id="MobiDB-lite"/>
    </source>
</evidence>
<feature type="region of interest" description="Disordered" evidence="1">
    <location>
        <begin position="57"/>
        <end position="79"/>
    </location>
</feature>
<gene>
    <name evidence="2" type="primary">Necator_chrII.g5533</name>
    <name evidence="2" type="ORF">RB195_017740</name>
</gene>
<proteinExistence type="predicted"/>
<organism evidence="2 3">
    <name type="scientific">Necator americanus</name>
    <name type="common">Human hookworm</name>
    <dbReference type="NCBI Taxonomy" id="51031"/>
    <lineage>
        <taxon>Eukaryota</taxon>
        <taxon>Metazoa</taxon>
        <taxon>Ecdysozoa</taxon>
        <taxon>Nematoda</taxon>
        <taxon>Chromadorea</taxon>
        <taxon>Rhabditida</taxon>
        <taxon>Rhabditina</taxon>
        <taxon>Rhabditomorpha</taxon>
        <taxon>Strongyloidea</taxon>
        <taxon>Ancylostomatidae</taxon>
        <taxon>Bunostominae</taxon>
        <taxon>Necator</taxon>
    </lineage>
</organism>
<reference evidence="2 3" key="1">
    <citation type="submission" date="2023-08" db="EMBL/GenBank/DDBJ databases">
        <title>A Necator americanus chromosomal reference genome.</title>
        <authorList>
            <person name="Ilik V."/>
            <person name="Petrzelkova K.J."/>
            <person name="Pardy F."/>
            <person name="Fuh T."/>
            <person name="Niatou-Singa F.S."/>
            <person name="Gouil Q."/>
            <person name="Baker L."/>
            <person name="Ritchie M.E."/>
            <person name="Jex A.R."/>
            <person name="Gazzola D."/>
            <person name="Li H."/>
            <person name="Toshio Fujiwara R."/>
            <person name="Zhan B."/>
            <person name="Aroian R.V."/>
            <person name="Pafco B."/>
            <person name="Schwarz E.M."/>
        </authorList>
    </citation>
    <scope>NUCLEOTIDE SEQUENCE [LARGE SCALE GENOMIC DNA]</scope>
    <source>
        <strain evidence="2 3">Aroian</strain>
        <tissue evidence="2">Whole animal</tissue>
    </source>
</reference>
<dbReference type="EMBL" id="JAVFWL010000002">
    <property type="protein sequence ID" value="KAK6734146.1"/>
    <property type="molecule type" value="Genomic_DNA"/>
</dbReference>
<comment type="caution">
    <text evidence="2">The sequence shown here is derived from an EMBL/GenBank/DDBJ whole genome shotgun (WGS) entry which is preliminary data.</text>
</comment>
<protein>
    <submittedName>
        <fullName evidence="2">Uncharacterized protein</fullName>
    </submittedName>
</protein>
<sequence length="94" mass="11090">MVWSRLEKKIPLQNRSEDRYFSSEATREAKDSLIGPCELDMINARLCTADAMDRTNWKTRSRKADPARTRDKSKEEEEEEMLEFRPLTALIRIL</sequence>
<dbReference type="Proteomes" id="UP001303046">
    <property type="component" value="Unassembled WGS sequence"/>
</dbReference>
<feature type="compositionally biased region" description="Basic and acidic residues" evidence="1">
    <location>
        <begin position="57"/>
        <end position="75"/>
    </location>
</feature>
<accession>A0ABR1C867</accession>
<keyword evidence="3" id="KW-1185">Reference proteome</keyword>